<comment type="caution">
    <text evidence="1">The sequence shown here is derived from an EMBL/GenBank/DDBJ whole genome shotgun (WGS) entry which is preliminary data.</text>
</comment>
<dbReference type="RefSeq" id="WP_188880218.1">
    <property type="nucleotide sequence ID" value="NZ_BMOQ01000015.1"/>
</dbReference>
<proteinExistence type="predicted"/>
<dbReference type="Proteomes" id="UP000608850">
    <property type="component" value="Unassembled WGS sequence"/>
</dbReference>
<organism evidence="1 2">
    <name type="scientific">Halarchaeum nitratireducens</name>
    <dbReference type="NCBI Taxonomy" id="489913"/>
    <lineage>
        <taxon>Archaea</taxon>
        <taxon>Methanobacteriati</taxon>
        <taxon>Methanobacteriota</taxon>
        <taxon>Stenosarchaea group</taxon>
        <taxon>Halobacteria</taxon>
        <taxon>Halobacteriales</taxon>
        <taxon>Halobacteriaceae</taxon>
    </lineage>
</organism>
<keyword evidence="2" id="KW-1185">Reference proteome</keyword>
<evidence type="ECO:0000313" key="2">
    <source>
        <dbReference type="Proteomes" id="UP000608850"/>
    </source>
</evidence>
<accession>A0A830GF53</accession>
<gene>
    <name evidence="1" type="ORF">GCM10009021_31960</name>
</gene>
<protein>
    <submittedName>
        <fullName evidence="1">Uncharacterized protein</fullName>
    </submittedName>
</protein>
<sequence>MSARRAPDLNIYTPAHQLKLYPNGTLHVRWWKKSATYSARFIRREGDYRLLTYRKDDEDVADREDLSLDRLPDTIVSAIEARGFTLHGGHA</sequence>
<evidence type="ECO:0000313" key="1">
    <source>
        <dbReference type="EMBL" id="GGN27031.1"/>
    </source>
</evidence>
<reference evidence="1 2" key="1">
    <citation type="journal article" date="2019" name="Int. J. Syst. Evol. Microbiol.">
        <title>The Global Catalogue of Microorganisms (GCM) 10K type strain sequencing project: providing services to taxonomists for standard genome sequencing and annotation.</title>
        <authorList>
            <consortium name="The Broad Institute Genomics Platform"/>
            <consortium name="The Broad Institute Genome Sequencing Center for Infectious Disease"/>
            <person name="Wu L."/>
            <person name="Ma J."/>
        </authorList>
    </citation>
    <scope>NUCLEOTIDE SEQUENCE [LARGE SCALE GENOMIC DNA]</scope>
    <source>
        <strain evidence="1 2">JCM 16331</strain>
    </source>
</reference>
<dbReference type="AlphaFoldDB" id="A0A830GF53"/>
<name>A0A830GF53_9EURY</name>
<dbReference type="EMBL" id="BMOQ01000015">
    <property type="protein sequence ID" value="GGN27031.1"/>
    <property type="molecule type" value="Genomic_DNA"/>
</dbReference>